<dbReference type="GO" id="GO:0009245">
    <property type="term" value="P:lipid A biosynthetic process"/>
    <property type="evidence" value="ECO:0007669"/>
    <property type="project" value="UniProtKB-UniRule"/>
</dbReference>
<evidence type="ECO:0000256" key="4">
    <source>
        <dbReference type="ARBA" id="ARBA00022516"/>
    </source>
</evidence>
<sequence>MSDTDEFLPDLDLAGIKGILPHRYPFLMIDKIVQIRKEGGAIGIKNVTANEEYFQGHFPEMPVMPGVLICEAMAQAAAAYTAYSENVDTEGQVVLFMGMDKVKFRKPVVPGDVLELHVKIETRRPPVWKYSGEAKVDGKTVAEAEFKAMLTRPK</sequence>
<dbReference type="InterPro" id="IPR010084">
    <property type="entry name" value="FabZ"/>
</dbReference>
<comment type="caution">
    <text evidence="10">The sequence shown here is derived from an EMBL/GenBank/DDBJ whole genome shotgun (WGS) entry which is preliminary data.</text>
</comment>
<name>A0A7Y3RN78_9PROT</name>
<dbReference type="PANTHER" id="PTHR30272:SF1">
    <property type="entry name" value="3-HYDROXYACYL-[ACYL-CARRIER-PROTEIN] DEHYDRATASE"/>
    <property type="match status" value="1"/>
</dbReference>
<reference evidence="10 11" key="1">
    <citation type="submission" date="2020-05" db="EMBL/GenBank/DDBJ databases">
        <title>Parvularcula mediterraneae sp. nov., isolated from polypropylene straw from shallow seawater of the seashore of Laganas in Zakynthos island, Greece.</title>
        <authorList>
            <person name="Szabo I."/>
            <person name="Al-Omari J."/>
            <person name="Rado J."/>
            <person name="Szerdahelyi G.S."/>
        </authorList>
    </citation>
    <scope>NUCLEOTIDE SEQUENCE [LARGE SCALE GENOMIC DNA]</scope>
    <source>
        <strain evidence="10 11">ZS-1/3</strain>
    </source>
</reference>
<evidence type="ECO:0000256" key="1">
    <source>
        <dbReference type="ARBA" id="ARBA00004496"/>
    </source>
</evidence>
<keyword evidence="3 9" id="KW-0963">Cytoplasm</keyword>
<dbReference type="EMBL" id="JABFCX010000003">
    <property type="protein sequence ID" value="NNU16691.1"/>
    <property type="molecule type" value="Genomic_DNA"/>
</dbReference>
<dbReference type="GO" id="GO:0019171">
    <property type="term" value="F:(3R)-hydroxyacyl-[acyl-carrier-protein] dehydratase activity"/>
    <property type="evidence" value="ECO:0007669"/>
    <property type="project" value="UniProtKB-EC"/>
</dbReference>
<comment type="catalytic activity">
    <reaction evidence="9">
        <text>a (3R)-hydroxyacyl-[ACP] = a (2E)-enoyl-[ACP] + H2O</text>
        <dbReference type="Rhea" id="RHEA:13097"/>
        <dbReference type="Rhea" id="RHEA-COMP:9925"/>
        <dbReference type="Rhea" id="RHEA-COMP:9945"/>
        <dbReference type="ChEBI" id="CHEBI:15377"/>
        <dbReference type="ChEBI" id="CHEBI:78784"/>
        <dbReference type="ChEBI" id="CHEBI:78827"/>
        <dbReference type="EC" id="4.2.1.59"/>
    </reaction>
</comment>
<feature type="active site" evidence="9">
    <location>
        <position position="57"/>
    </location>
</feature>
<evidence type="ECO:0000256" key="7">
    <source>
        <dbReference type="ARBA" id="ARBA00023239"/>
    </source>
</evidence>
<keyword evidence="5 9" id="KW-0441">Lipid A biosynthesis</keyword>
<comment type="function">
    <text evidence="8 9">Involved in unsaturated fatty acids biosynthesis. Catalyzes the dehydration of short chain beta-hydroxyacyl-ACPs and long chain saturated and unsaturated beta-hydroxyacyl-ACPs.</text>
</comment>
<keyword evidence="6 9" id="KW-0443">Lipid metabolism</keyword>
<protein>
    <recommendedName>
        <fullName evidence="9">3-hydroxyacyl-[acyl-carrier-protein] dehydratase FabZ</fullName>
        <ecNumber evidence="9">4.2.1.59</ecNumber>
    </recommendedName>
    <alternativeName>
        <fullName evidence="9">(3R)-hydroxymyristoyl-[acyl-carrier-protein] dehydratase</fullName>
        <shortName evidence="9">(3R)-hydroxymyristoyl-ACP dehydrase</shortName>
    </alternativeName>
    <alternativeName>
        <fullName evidence="9">Beta-hydroxyacyl-ACP dehydratase</fullName>
    </alternativeName>
</protein>
<dbReference type="GO" id="GO:0005737">
    <property type="term" value="C:cytoplasm"/>
    <property type="evidence" value="ECO:0007669"/>
    <property type="project" value="UniProtKB-SubCell"/>
</dbReference>
<evidence type="ECO:0000256" key="8">
    <source>
        <dbReference type="ARBA" id="ARBA00025049"/>
    </source>
</evidence>
<dbReference type="CDD" id="cd01288">
    <property type="entry name" value="FabZ"/>
    <property type="match status" value="1"/>
</dbReference>
<dbReference type="GO" id="GO:0016020">
    <property type="term" value="C:membrane"/>
    <property type="evidence" value="ECO:0007669"/>
    <property type="project" value="GOC"/>
</dbReference>
<dbReference type="PANTHER" id="PTHR30272">
    <property type="entry name" value="3-HYDROXYACYL-[ACYL-CARRIER-PROTEIN] DEHYDRATASE"/>
    <property type="match status" value="1"/>
</dbReference>
<accession>A0A7Y3RN78</accession>
<keyword evidence="11" id="KW-1185">Reference proteome</keyword>
<keyword evidence="7 9" id="KW-0456">Lyase</keyword>
<dbReference type="FunFam" id="3.10.129.10:FF:000001">
    <property type="entry name" value="3-hydroxyacyl-[acyl-carrier-protein] dehydratase FabZ"/>
    <property type="match status" value="1"/>
</dbReference>
<keyword evidence="4 9" id="KW-0444">Lipid biosynthesis</keyword>
<evidence type="ECO:0000256" key="6">
    <source>
        <dbReference type="ARBA" id="ARBA00023098"/>
    </source>
</evidence>
<dbReference type="GO" id="GO:0006633">
    <property type="term" value="P:fatty acid biosynthetic process"/>
    <property type="evidence" value="ECO:0007669"/>
    <property type="project" value="UniProtKB-UniRule"/>
</dbReference>
<dbReference type="Gene3D" id="3.10.129.10">
    <property type="entry name" value="Hotdog Thioesterase"/>
    <property type="match status" value="1"/>
</dbReference>
<gene>
    <name evidence="9 10" type="primary">fabZ</name>
    <name evidence="10" type="ORF">HK107_10195</name>
</gene>
<evidence type="ECO:0000313" key="10">
    <source>
        <dbReference type="EMBL" id="NNU16691.1"/>
    </source>
</evidence>
<dbReference type="NCBIfam" id="NF000582">
    <property type="entry name" value="PRK00006.1"/>
    <property type="match status" value="1"/>
</dbReference>
<dbReference type="EC" id="4.2.1.59" evidence="9"/>
<dbReference type="InterPro" id="IPR013114">
    <property type="entry name" value="FabA_FabZ"/>
</dbReference>
<dbReference type="AlphaFoldDB" id="A0A7Y3RN78"/>
<organism evidence="10 11">
    <name type="scientific">Parvularcula mediterranea</name>
    <dbReference type="NCBI Taxonomy" id="2732508"/>
    <lineage>
        <taxon>Bacteria</taxon>
        <taxon>Pseudomonadati</taxon>
        <taxon>Pseudomonadota</taxon>
        <taxon>Alphaproteobacteria</taxon>
        <taxon>Parvularculales</taxon>
        <taxon>Parvularculaceae</taxon>
        <taxon>Parvularcula</taxon>
    </lineage>
</organism>
<dbReference type="NCBIfam" id="TIGR01750">
    <property type="entry name" value="fabZ"/>
    <property type="match status" value="1"/>
</dbReference>
<comment type="subcellular location">
    <subcellularLocation>
        <location evidence="1 9">Cytoplasm</location>
    </subcellularLocation>
</comment>
<comment type="similarity">
    <text evidence="2 9">Belongs to the thioester dehydratase family. FabZ subfamily.</text>
</comment>
<dbReference type="InterPro" id="IPR029069">
    <property type="entry name" value="HotDog_dom_sf"/>
</dbReference>
<evidence type="ECO:0000256" key="2">
    <source>
        <dbReference type="ARBA" id="ARBA00009174"/>
    </source>
</evidence>
<dbReference type="RefSeq" id="WP_173199392.1">
    <property type="nucleotide sequence ID" value="NZ_JABFCX010000003.1"/>
</dbReference>
<evidence type="ECO:0000256" key="5">
    <source>
        <dbReference type="ARBA" id="ARBA00022556"/>
    </source>
</evidence>
<proteinExistence type="inferred from homology"/>
<evidence type="ECO:0000313" key="11">
    <source>
        <dbReference type="Proteomes" id="UP000536835"/>
    </source>
</evidence>
<dbReference type="Proteomes" id="UP000536835">
    <property type="component" value="Unassembled WGS sequence"/>
</dbReference>
<evidence type="ECO:0000256" key="3">
    <source>
        <dbReference type="ARBA" id="ARBA00022490"/>
    </source>
</evidence>
<dbReference type="SUPFAM" id="SSF54637">
    <property type="entry name" value="Thioesterase/thiol ester dehydrase-isomerase"/>
    <property type="match status" value="1"/>
</dbReference>
<evidence type="ECO:0000256" key="9">
    <source>
        <dbReference type="HAMAP-Rule" id="MF_00406"/>
    </source>
</evidence>
<dbReference type="HAMAP" id="MF_00406">
    <property type="entry name" value="FabZ"/>
    <property type="match status" value="1"/>
</dbReference>
<dbReference type="Pfam" id="PF07977">
    <property type="entry name" value="FabA"/>
    <property type="match status" value="1"/>
</dbReference>